<reference evidence="2" key="1">
    <citation type="submission" date="2019-05" db="EMBL/GenBank/DDBJ databases">
        <title>Flavobacterium profundi sp. nov., isolated from a deep-sea seamount.</title>
        <authorList>
            <person name="Zhang D.-C."/>
        </authorList>
    </citation>
    <scope>NUCLEOTIDE SEQUENCE [LARGE SCALE GENOMIC DNA]</scope>
    <source>
        <strain evidence="2">TP390</strain>
    </source>
</reference>
<comment type="caution">
    <text evidence="1">The sequence shown here is derived from an EMBL/GenBank/DDBJ whole genome shotgun (WGS) entry which is preliminary data.</text>
</comment>
<sequence>MSINPNSGEKISLDVALELVSAFRSNHPKDIKASFVGIETINLILSQANCIGVRIYNGYDNGTGKLSPVLVGVDSTGKDMVDGVILDRLKPCPEYCDTSSPLIK</sequence>
<protein>
    <submittedName>
        <fullName evidence="1">Uncharacterized protein</fullName>
    </submittedName>
</protein>
<name>A0A6I4IKP1_9FLAO</name>
<dbReference type="AlphaFoldDB" id="A0A6I4IKP1"/>
<keyword evidence="2" id="KW-1185">Reference proteome</keyword>
<gene>
    <name evidence="1" type="ORF">GOQ30_05325</name>
</gene>
<accession>A0A6I4IKP1</accession>
<dbReference type="OrthoDB" id="661524at2"/>
<dbReference type="Proteomes" id="UP000431264">
    <property type="component" value="Unassembled WGS sequence"/>
</dbReference>
<organism evidence="1 2">
    <name type="scientific">Flavobacterium profundi</name>
    <dbReference type="NCBI Taxonomy" id="1774945"/>
    <lineage>
        <taxon>Bacteria</taxon>
        <taxon>Pseudomonadati</taxon>
        <taxon>Bacteroidota</taxon>
        <taxon>Flavobacteriia</taxon>
        <taxon>Flavobacteriales</taxon>
        <taxon>Flavobacteriaceae</taxon>
        <taxon>Flavobacterium</taxon>
    </lineage>
</organism>
<dbReference type="EMBL" id="WQLW01000003">
    <property type="protein sequence ID" value="MVO08582.1"/>
    <property type="molecule type" value="Genomic_DNA"/>
</dbReference>
<proteinExistence type="predicted"/>
<evidence type="ECO:0000313" key="1">
    <source>
        <dbReference type="EMBL" id="MVO08582.1"/>
    </source>
</evidence>
<evidence type="ECO:0000313" key="2">
    <source>
        <dbReference type="Proteomes" id="UP000431264"/>
    </source>
</evidence>
<dbReference type="RefSeq" id="WP_140996980.1">
    <property type="nucleotide sequence ID" value="NZ_VDCZ01000003.1"/>
</dbReference>